<dbReference type="AlphaFoldDB" id="A0A1I7BU59"/>
<evidence type="ECO:0000313" key="3">
    <source>
        <dbReference type="Proteomes" id="UP000236454"/>
    </source>
</evidence>
<gene>
    <name evidence="2" type="ORF">SAMN05216474_3079</name>
</gene>
<evidence type="ECO:0000313" key="2">
    <source>
        <dbReference type="EMBL" id="SFT90679.1"/>
    </source>
</evidence>
<dbReference type="Pfam" id="PF00903">
    <property type="entry name" value="Glyoxalase"/>
    <property type="match status" value="1"/>
</dbReference>
<organism evidence="2 3">
    <name type="scientific">Lishizhenia tianjinensis</name>
    <dbReference type="NCBI Taxonomy" id="477690"/>
    <lineage>
        <taxon>Bacteria</taxon>
        <taxon>Pseudomonadati</taxon>
        <taxon>Bacteroidota</taxon>
        <taxon>Flavobacteriia</taxon>
        <taxon>Flavobacteriales</taxon>
        <taxon>Crocinitomicaceae</taxon>
        <taxon>Lishizhenia</taxon>
    </lineage>
</organism>
<dbReference type="OrthoDB" id="66829at2"/>
<name>A0A1I7BU59_9FLAO</name>
<protein>
    <submittedName>
        <fullName evidence="2">Catechol 2,3-dioxygenase</fullName>
    </submittedName>
</protein>
<dbReference type="GO" id="GO:0051213">
    <property type="term" value="F:dioxygenase activity"/>
    <property type="evidence" value="ECO:0007669"/>
    <property type="project" value="UniProtKB-KW"/>
</dbReference>
<dbReference type="Gene3D" id="3.10.180.10">
    <property type="entry name" value="2,3-Dihydroxybiphenyl 1,2-Dioxygenase, domain 1"/>
    <property type="match status" value="1"/>
</dbReference>
<accession>A0A1I7BU59</accession>
<proteinExistence type="predicted"/>
<dbReference type="Proteomes" id="UP000236454">
    <property type="component" value="Unassembled WGS sequence"/>
</dbReference>
<dbReference type="RefSeq" id="WP_090253115.1">
    <property type="nucleotide sequence ID" value="NZ_FPAS01000007.1"/>
</dbReference>
<dbReference type="PROSITE" id="PS51819">
    <property type="entry name" value="VOC"/>
    <property type="match status" value="1"/>
</dbReference>
<reference evidence="2 3" key="1">
    <citation type="submission" date="2016-10" db="EMBL/GenBank/DDBJ databases">
        <authorList>
            <person name="de Groot N.N."/>
        </authorList>
    </citation>
    <scope>NUCLEOTIDE SEQUENCE [LARGE SCALE GENOMIC DNA]</scope>
    <source>
        <strain evidence="2 3">CGMCC 1.7005</strain>
    </source>
</reference>
<dbReference type="EMBL" id="FPAS01000007">
    <property type="protein sequence ID" value="SFT90679.1"/>
    <property type="molecule type" value="Genomic_DNA"/>
</dbReference>
<feature type="domain" description="VOC" evidence="1">
    <location>
        <begin position="5"/>
        <end position="113"/>
    </location>
</feature>
<dbReference type="SUPFAM" id="SSF54593">
    <property type="entry name" value="Glyoxalase/Bleomycin resistance protein/Dihydroxybiphenyl dioxygenase"/>
    <property type="match status" value="1"/>
</dbReference>
<keyword evidence="3" id="KW-1185">Reference proteome</keyword>
<sequence length="114" mass="12800">MKTLEASRVNLMVMDMDKSIVFYTETLGFQLLNRWGNHYAEIQAVDLTIALHENTKNHQIGTASSIGFGVSAFDDEVEALKTKGITLSLEDDAYIRLAHFTDPDGHPLFLAERK</sequence>
<dbReference type="InterPro" id="IPR004360">
    <property type="entry name" value="Glyas_Fos-R_dOase_dom"/>
</dbReference>
<keyword evidence="2" id="KW-0560">Oxidoreductase</keyword>
<dbReference type="InterPro" id="IPR037523">
    <property type="entry name" value="VOC_core"/>
</dbReference>
<evidence type="ECO:0000259" key="1">
    <source>
        <dbReference type="PROSITE" id="PS51819"/>
    </source>
</evidence>
<keyword evidence="2" id="KW-0223">Dioxygenase</keyword>
<dbReference type="InterPro" id="IPR029068">
    <property type="entry name" value="Glyas_Bleomycin-R_OHBP_Dase"/>
</dbReference>
<dbReference type="STRING" id="477690.SAMN05216474_3079"/>